<dbReference type="Proteomes" id="UP000184088">
    <property type="component" value="Unassembled WGS sequence"/>
</dbReference>
<evidence type="ECO:0000313" key="2">
    <source>
        <dbReference type="EMBL" id="SHF82796.1"/>
    </source>
</evidence>
<dbReference type="InterPro" id="IPR029064">
    <property type="entry name" value="Ribosomal_eL30-like_sf"/>
</dbReference>
<feature type="domain" description="Ribosomal protein eL8/eL30/eS12/Gadd45" evidence="1">
    <location>
        <begin position="8"/>
        <end position="82"/>
    </location>
</feature>
<evidence type="ECO:0000313" key="3">
    <source>
        <dbReference type="Proteomes" id="UP000184088"/>
    </source>
</evidence>
<dbReference type="PRINTS" id="PR00884">
    <property type="entry name" value="RIBOSOMALHS6"/>
</dbReference>
<reference evidence="2 3" key="1">
    <citation type="submission" date="2016-11" db="EMBL/GenBank/DDBJ databases">
        <authorList>
            <person name="Jaros S."/>
            <person name="Januszkiewicz K."/>
            <person name="Wedrychowicz H."/>
        </authorList>
    </citation>
    <scope>NUCLEOTIDE SEQUENCE [LARGE SCALE GENOMIC DNA]</scope>
    <source>
        <strain evidence="2 3">DSM 17918</strain>
    </source>
</reference>
<accession>A0A1M5EUI5</accession>
<name>A0A1M5EUI5_9THEO</name>
<dbReference type="OrthoDB" id="2353623at2"/>
<gene>
    <name evidence="2" type="ORF">SAMN02746089_02623</name>
</gene>
<dbReference type="GO" id="GO:0005840">
    <property type="term" value="C:ribosome"/>
    <property type="evidence" value="ECO:0007669"/>
    <property type="project" value="UniProtKB-KW"/>
</dbReference>
<dbReference type="InterPro" id="IPR004038">
    <property type="entry name" value="Ribosomal_eL8/eL30/eS12/Gad45"/>
</dbReference>
<dbReference type="Pfam" id="PF01248">
    <property type="entry name" value="Ribosomal_L7Ae"/>
    <property type="match status" value="1"/>
</dbReference>
<sequence>MSDQPLRLLKNAKLAIGAKQTRKAIEAGLAKEVYIARDAENHVVDKIIELCKEKDINILYIDTMKELGELCGIDVGAASIAVLK</sequence>
<keyword evidence="2" id="KW-0689">Ribosomal protein</keyword>
<protein>
    <submittedName>
        <fullName evidence="2">Large subunit ribosomal protein L7A</fullName>
    </submittedName>
</protein>
<keyword evidence="2" id="KW-0687">Ribonucleoprotein</keyword>
<dbReference type="STRING" id="1121256.SAMN02746089_02623"/>
<dbReference type="AlphaFoldDB" id="A0A1M5EUI5"/>
<keyword evidence="3" id="KW-1185">Reference proteome</keyword>
<proteinExistence type="predicted"/>
<dbReference type="EMBL" id="FQVH01000049">
    <property type="protein sequence ID" value="SHF82796.1"/>
    <property type="molecule type" value="Genomic_DNA"/>
</dbReference>
<dbReference type="Gene3D" id="3.30.1330.30">
    <property type="match status" value="1"/>
</dbReference>
<dbReference type="RefSeq" id="WP_073346332.1">
    <property type="nucleotide sequence ID" value="NZ_FQVH01000049.1"/>
</dbReference>
<dbReference type="SUPFAM" id="SSF55315">
    <property type="entry name" value="L30e-like"/>
    <property type="match status" value="1"/>
</dbReference>
<organism evidence="2 3">
    <name type="scientific">Caldanaerobius fijiensis DSM 17918</name>
    <dbReference type="NCBI Taxonomy" id="1121256"/>
    <lineage>
        <taxon>Bacteria</taxon>
        <taxon>Bacillati</taxon>
        <taxon>Bacillota</taxon>
        <taxon>Clostridia</taxon>
        <taxon>Thermoanaerobacterales</taxon>
        <taxon>Thermoanaerobacteraceae</taxon>
        <taxon>Caldanaerobius</taxon>
    </lineage>
</organism>
<evidence type="ECO:0000259" key="1">
    <source>
        <dbReference type="Pfam" id="PF01248"/>
    </source>
</evidence>